<keyword evidence="2" id="KW-1185">Reference proteome</keyword>
<comment type="caution">
    <text evidence="1">The sequence shown here is derived from an EMBL/GenBank/DDBJ whole genome shotgun (WGS) entry which is preliminary data.</text>
</comment>
<dbReference type="SUPFAM" id="SSF109854">
    <property type="entry name" value="DinB/YfiT-like putative metalloenzymes"/>
    <property type="match status" value="1"/>
</dbReference>
<organism evidence="1 2">
    <name type="scientific">Solihabitans fulvus</name>
    <dbReference type="NCBI Taxonomy" id="1892852"/>
    <lineage>
        <taxon>Bacteria</taxon>
        <taxon>Bacillati</taxon>
        <taxon>Actinomycetota</taxon>
        <taxon>Actinomycetes</taxon>
        <taxon>Pseudonocardiales</taxon>
        <taxon>Pseudonocardiaceae</taxon>
        <taxon>Solihabitans</taxon>
    </lineage>
</organism>
<accession>A0A5B2WXN9</accession>
<reference evidence="1 2" key="2">
    <citation type="submission" date="2019-09" db="EMBL/GenBank/DDBJ databases">
        <authorList>
            <person name="Jin C."/>
        </authorList>
    </citation>
    <scope>NUCLEOTIDE SEQUENCE [LARGE SCALE GENOMIC DNA]</scope>
    <source>
        <strain evidence="1 2">AN110305</strain>
    </source>
</reference>
<proteinExistence type="predicted"/>
<reference evidence="1 2" key="1">
    <citation type="submission" date="2019-09" db="EMBL/GenBank/DDBJ databases">
        <title>Goodfellowia gen. nov., a new genus of the Pseudonocardineae related to Actinoalloteichus, containing Goodfellowia coeruleoviolacea gen. nov., comb. nov. gen. nov., comb. nov.</title>
        <authorList>
            <person name="Labeda D."/>
        </authorList>
    </citation>
    <scope>NUCLEOTIDE SEQUENCE [LARGE SCALE GENOMIC DNA]</scope>
    <source>
        <strain evidence="1 2">AN110305</strain>
    </source>
</reference>
<dbReference type="EMBL" id="VUOB01000052">
    <property type="protein sequence ID" value="KAA2256321.1"/>
    <property type="molecule type" value="Genomic_DNA"/>
</dbReference>
<dbReference type="RefSeq" id="WP_149852510.1">
    <property type="nucleotide sequence ID" value="NZ_VUOB01000052.1"/>
</dbReference>
<dbReference type="OrthoDB" id="4548523at2"/>
<protein>
    <submittedName>
        <fullName evidence="1">DinB family protein</fullName>
    </submittedName>
</protein>
<evidence type="ECO:0000313" key="2">
    <source>
        <dbReference type="Proteomes" id="UP000323454"/>
    </source>
</evidence>
<dbReference type="AlphaFoldDB" id="A0A5B2WXN9"/>
<dbReference type="InterPro" id="IPR007061">
    <property type="entry name" value="MST-like"/>
</dbReference>
<gene>
    <name evidence="1" type="ORF">F0L68_26405</name>
</gene>
<dbReference type="Gene3D" id="1.20.120.450">
    <property type="entry name" value="dinb family like domain"/>
    <property type="match status" value="1"/>
</dbReference>
<dbReference type="Proteomes" id="UP000323454">
    <property type="component" value="Unassembled WGS sequence"/>
</dbReference>
<evidence type="ECO:0000313" key="1">
    <source>
        <dbReference type="EMBL" id="KAA2256321.1"/>
    </source>
</evidence>
<dbReference type="InterPro" id="IPR034660">
    <property type="entry name" value="DinB/YfiT-like"/>
</dbReference>
<dbReference type="Pfam" id="PF04978">
    <property type="entry name" value="MST"/>
    <property type="match status" value="1"/>
</dbReference>
<name>A0A5B2WXN9_9PSEU</name>
<sequence>MPTVVPGETAELDQLLQYLEAQRGGLRRSVHNLTDEQAAARPTVSALTLGGLIKHAARCERGWVAIMVGQPEPSRANDWVSEFRMEDGETLAGLLDLYAEVAKATEVAVRGLPSLDVTVSLPEAPWFPKEDRSARWILLHLIEEAARHSGHADILRETLDGATAFELVAAVNG</sequence>